<accession>A0A5J6VLP7</accession>
<keyword evidence="1" id="KW-0812">Transmembrane</keyword>
<sequence length="51" mass="5964">MKFYVLYIVIVCVSVIVIIVRIRDYYIKKKAYNLVAHATEITKDLSIDISE</sequence>
<name>A0A5J6VLP7_9VIRU</name>
<dbReference type="EMBL" id="MN448296">
    <property type="protein sequence ID" value="QFG75000.1"/>
    <property type="molecule type" value="Genomic_DNA"/>
</dbReference>
<evidence type="ECO:0000313" key="2">
    <source>
        <dbReference type="EMBL" id="QFG75000.1"/>
    </source>
</evidence>
<keyword evidence="1" id="KW-1133">Transmembrane helix</keyword>
<keyword evidence="1" id="KW-0472">Membrane</keyword>
<organism evidence="2">
    <name type="scientific">Megaviridae environmental sample</name>
    <dbReference type="NCBI Taxonomy" id="1737588"/>
    <lineage>
        <taxon>Viruses</taxon>
        <taxon>Varidnaviria</taxon>
        <taxon>Bamfordvirae</taxon>
        <taxon>Nucleocytoviricota</taxon>
        <taxon>Megaviricetes</taxon>
        <taxon>Imitervirales</taxon>
        <taxon>Mimiviridae</taxon>
        <taxon>environmental samples</taxon>
    </lineage>
</organism>
<evidence type="ECO:0000256" key="1">
    <source>
        <dbReference type="SAM" id="Phobius"/>
    </source>
</evidence>
<reference evidence="2" key="1">
    <citation type="journal article" date="2019" name="Philos. Trans. R. Soc. Lond., B, Biol. Sci.">
        <title>Targeted metagenomic recovery of four divergent viruses reveals shared and distinctive characteristics of giant viruses of marine eukaryotes.</title>
        <authorList>
            <person name="Needham D.M."/>
            <person name="Poirier C."/>
            <person name="Hehenberger E."/>
            <person name="Jimenez V."/>
            <person name="Swalwell J.E."/>
            <person name="Santoro A.E."/>
            <person name="Worden A.Z."/>
        </authorList>
    </citation>
    <scope>NUCLEOTIDE SEQUENCE</scope>
    <source>
        <strain evidence="2">OPacV-421</strain>
    </source>
</reference>
<protein>
    <submittedName>
        <fullName evidence="2">Uncharacterized protein</fullName>
    </submittedName>
</protein>
<feature type="transmembrane region" description="Helical" evidence="1">
    <location>
        <begin position="6"/>
        <end position="22"/>
    </location>
</feature>
<proteinExistence type="predicted"/>